<evidence type="ECO:0000313" key="4">
    <source>
        <dbReference type="Proteomes" id="UP001500074"/>
    </source>
</evidence>
<comment type="caution">
    <text evidence="3">The sequence shown here is derived from an EMBL/GenBank/DDBJ whole genome shotgun (WGS) entry which is preliminary data.</text>
</comment>
<dbReference type="InterPro" id="IPR000683">
    <property type="entry name" value="Gfo/Idh/MocA-like_OxRdtase_N"/>
</dbReference>
<dbReference type="PANTHER" id="PTHR43377:SF8">
    <property type="entry name" value="BLR3664 PROTEIN"/>
    <property type="match status" value="1"/>
</dbReference>
<dbReference type="SUPFAM" id="SSF51735">
    <property type="entry name" value="NAD(P)-binding Rossmann-fold domains"/>
    <property type="match status" value="1"/>
</dbReference>
<evidence type="ECO:0000259" key="2">
    <source>
        <dbReference type="Pfam" id="PF22725"/>
    </source>
</evidence>
<dbReference type="RefSeq" id="WP_031383264.1">
    <property type="nucleotide sequence ID" value="NZ_BAABKI010000018.1"/>
</dbReference>
<dbReference type="SUPFAM" id="SSF55347">
    <property type="entry name" value="Glyceraldehyde-3-phosphate dehydrogenase-like, C-terminal domain"/>
    <property type="match status" value="1"/>
</dbReference>
<sequence>MPASKPLRIALIGAGTMGRQHQAVIARQPDATLCAIADPGDAGRAFAAELGVPAYRDPRELLAAERPDAAIIANPNALHVASALECLAAGVPALIEKPVGVSLEEVATLVTAARRHSTPLLVGHHRRHNPLIGRAHEWLADGVLGEPTNVTALWQLHKPDDYFAAPWRREPGNGLLHTNLIHDLDLLRHLCGEVVEVQAMASQRLRGLPYADTAALMLRFANGALGTVNASDSASAPWSWELTSGENPVYPQQSGQPCYLLAGTAGALALPQLRAWRYADEPHWHAPLAEEAITPDAGAALDRQLAHFIAVARGEAVALIDVEDAARTLALIDAVERAAASGRATQPSYPWEA</sequence>
<accession>A0ABP9RC63</accession>
<dbReference type="Pfam" id="PF01408">
    <property type="entry name" value="GFO_IDH_MocA"/>
    <property type="match status" value="1"/>
</dbReference>
<dbReference type="PANTHER" id="PTHR43377">
    <property type="entry name" value="BILIVERDIN REDUCTASE A"/>
    <property type="match status" value="1"/>
</dbReference>
<dbReference type="Pfam" id="PF22725">
    <property type="entry name" value="GFO_IDH_MocA_C3"/>
    <property type="match status" value="1"/>
</dbReference>
<dbReference type="Proteomes" id="UP001500074">
    <property type="component" value="Unassembled WGS sequence"/>
</dbReference>
<dbReference type="Gene3D" id="3.40.50.720">
    <property type="entry name" value="NAD(P)-binding Rossmann-like Domain"/>
    <property type="match status" value="1"/>
</dbReference>
<evidence type="ECO:0000259" key="1">
    <source>
        <dbReference type="Pfam" id="PF01408"/>
    </source>
</evidence>
<feature type="domain" description="GFO/IDH/MocA-like oxidoreductase" evidence="2">
    <location>
        <begin position="134"/>
        <end position="238"/>
    </location>
</feature>
<gene>
    <name evidence="3" type="ORF">GCM10023342_17150</name>
</gene>
<proteinExistence type="predicted"/>
<evidence type="ECO:0000313" key="3">
    <source>
        <dbReference type="EMBL" id="GAA5174946.1"/>
    </source>
</evidence>
<organism evidence="3 4">
    <name type="scientific">Modicisalibacter zincidurans</name>
    <dbReference type="NCBI Taxonomy" id="1178777"/>
    <lineage>
        <taxon>Bacteria</taxon>
        <taxon>Pseudomonadati</taxon>
        <taxon>Pseudomonadota</taxon>
        <taxon>Gammaproteobacteria</taxon>
        <taxon>Oceanospirillales</taxon>
        <taxon>Halomonadaceae</taxon>
        <taxon>Modicisalibacter</taxon>
    </lineage>
</organism>
<dbReference type="InterPro" id="IPR055170">
    <property type="entry name" value="GFO_IDH_MocA-like_dom"/>
</dbReference>
<dbReference type="Gene3D" id="3.30.360.10">
    <property type="entry name" value="Dihydrodipicolinate Reductase, domain 2"/>
    <property type="match status" value="1"/>
</dbReference>
<dbReference type="EMBL" id="BAABKI010000018">
    <property type="protein sequence ID" value="GAA5174946.1"/>
    <property type="molecule type" value="Genomic_DNA"/>
</dbReference>
<name>A0ABP9RC63_9GAMM</name>
<feature type="domain" description="Gfo/Idh/MocA-like oxidoreductase N-terminal" evidence="1">
    <location>
        <begin position="7"/>
        <end position="124"/>
    </location>
</feature>
<protein>
    <submittedName>
        <fullName evidence="3">Gfo/Idh/MocA family oxidoreductase</fullName>
    </submittedName>
</protein>
<dbReference type="InterPro" id="IPR051450">
    <property type="entry name" value="Gfo/Idh/MocA_Oxidoreductases"/>
</dbReference>
<reference evidence="4" key="1">
    <citation type="journal article" date="2019" name="Int. J. Syst. Evol. Microbiol.">
        <title>The Global Catalogue of Microorganisms (GCM) 10K type strain sequencing project: providing services to taxonomists for standard genome sequencing and annotation.</title>
        <authorList>
            <consortium name="The Broad Institute Genomics Platform"/>
            <consortium name="The Broad Institute Genome Sequencing Center for Infectious Disease"/>
            <person name="Wu L."/>
            <person name="Ma J."/>
        </authorList>
    </citation>
    <scope>NUCLEOTIDE SEQUENCE [LARGE SCALE GENOMIC DNA]</scope>
    <source>
        <strain evidence="4">JCM 18472</strain>
    </source>
</reference>
<keyword evidence="4" id="KW-1185">Reference proteome</keyword>
<dbReference type="InterPro" id="IPR036291">
    <property type="entry name" value="NAD(P)-bd_dom_sf"/>
</dbReference>